<evidence type="ECO:0000256" key="2">
    <source>
        <dbReference type="ARBA" id="ARBA00007168"/>
    </source>
</evidence>
<dbReference type="EMBL" id="WVUK01000064">
    <property type="protein sequence ID" value="KAF7489658.1"/>
    <property type="molecule type" value="Genomic_DNA"/>
</dbReference>
<sequence>MDGKNKLTSFTLIKYRNSSWIQFMWWYLIIALVWIAEFLCSCQQLIIAGAVSSWYFTRDRTQLGYPILDAINDLVFCHLGSVALGSFLITLIKLPRLIIQQTTARLRKFDKYKIARTALEACACCLWVVEKFLNYLTRNAYTMVVLKRKNFCVSARLAFQTLYSNALRVAAINSIGDFILFLGKLIVASLTAIVGVFLIRAIHYWIAPVMLMSIFGFWIAHCILSVYEMVIDAMFLCFCHDMNTHDGTPGNEYYAPESLMKFLKDDEQTMQEIRPDQKVPTSAIDDIDNDDEADQIDHLQQKGIYPDLNNDDYSTIN</sequence>
<proteinExistence type="inferred from homology"/>
<feature type="transmembrane region" description="Helical" evidence="6">
    <location>
        <begin position="178"/>
        <end position="199"/>
    </location>
</feature>
<keyword evidence="9" id="KW-1185">Reference proteome</keyword>
<keyword evidence="5 6" id="KW-0472">Membrane</keyword>
<evidence type="ECO:0000256" key="5">
    <source>
        <dbReference type="ARBA" id="ARBA00023136"/>
    </source>
</evidence>
<comment type="caution">
    <text evidence="6">Lacks conserved residue(s) required for the propagation of feature annotation.</text>
</comment>
<comment type="function">
    <text evidence="6">Choline transporter.</text>
</comment>
<dbReference type="AlphaFoldDB" id="A0A834VDF4"/>
<evidence type="ECO:0000313" key="9">
    <source>
        <dbReference type="Proteomes" id="UP000070412"/>
    </source>
</evidence>
<dbReference type="InterPro" id="IPR007603">
    <property type="entry name" value="Choline_transptr-like"/>
</dbReference>
<keyword evidence="4 6" id="KW-1133">Transmembrane helix</keyword>
<dbReference type="GO" id="GO:0022857">
    <property type="term" value="F:transmembrane transporter activity"/>
    <property type="evidence" value="ECO:0007669"/>
    <property type="project" value="UniProtKB-UniRule"/>
</dbReference>
<dbReference type="PANTHER" id="PTHR12385">
    <property type="entry name" value="CHOLINE TRANSPORTER-LIKE (SLC FAMILY 44)"/>
    <property type="match status" value="1"/>
</dbReference>
<dbReference type="Proteomes" id="UP000070412">
    <property type="component" value="Unassembled WGS sequence"/>
</dbReference>
<evidence type="ECO:0000256" key="4">
    <source>
        <dbReference type="ARBA" id="ARBA00022989"/>
    </source>
</evidence>
<name>A0A834VDF4_SARSC</name>
<evidence type="ECO:0000256" key="1">
    <source>
        <dbReference type="ARBA" id="ARBA00004141"/>
    </source>
</evidence>
<dbReference type="Pfam" id="PF04515">
    <property type="entry name" value="Choline_transpo"/>
    <property type="match status" value="1"/>
</dbReference>
<comment type="similarity">
    <text evidence="2 6">Belongs to the CTL (choline transporter-like) family.</text>
</comment>
<dbReference type="GO" id="GO:0005886">
    <property type="term" value="C:plasma membrane"/>
    <property type="evidence" value="ECO:0007669"/>
    <property type="project" value="UniProtKB-SubCell"/>
</dbReference>
<dbReference type="OrthoDB" id="6516384at2759"/>
<comment type="subcellular location">
    <subcellularLocation>
        <location evidence="6">Cell membrane</location>
        <topology evidence="6">Multi-pass membrane protein</topology>
    </subcellularLocation>
    <subcellularLocation>
        <location evidence="1">Membrane</location>
        <topology evidence="1">Multi-pass membrane protein</topology>
    </subcellularLocation>
</comment>
<evidence type="ECO:0000256" key="3">
    <source>
        <dbReference type="ARBA" id="ARBA00022692"/>
    </source>
</evidence>
<reference evidence="7" key="2">
    <citation type="submission" date="2020-01" db="EMBL/GenBank/DDBJ databases">
        <authorList>
            <person name="Korhonen P.K.K."/>
            <person name="Guangxu M.G."/>
            <person name="Wang T.W."/>
            <person name="Stroehlein A.J.S."/>
            <person name="Young N.D."/>
            <person name="Ang C.-S.A."/>
            <person name="Fernando D.W.F."/>
            <person name="Lu H.L."/>
            <person name="Taylor S.T."/>
            <person name="Ehtesham M.E.M."/>
            <person name="Najaraj S.H.N."/>
            <person name="Harsha G.H.G."/>
            <person name="Madugundu A.M."/>
            <person name="Renuse S.R."/>
            <person name="Holt D.H."/>
            <person name="Pandey A.P."/>
            <person name="Papenfuss A.P."/>
            <person name="Gasser R.B.G."/>
            <person name="Fischer K.F."/>
        </authorList>
    </citation>
    <scope>NUCLEOTIDE SEQUENCE</scope>
    <source>
        <strain evidence="7">SSS_KF_BRIS2020</strain>
    </source>
</reference>
<evidence type="ECO:0000313" key="8">
    <source>
        <dbReference type="EnsemblMetazoa" id="KAF7489658.1"/>
    </source>
</evidence>
<reference evidence="9" key="1">
    <citation type="journal article" date="2020" name="PLoS Negl. Trop. Dis.">
        <title>High-quality nuclear genome for Sarcoptes scabiei-A critical resource for a neglected parasite.</title>
        <authorList>
            <person name="Korhonen P.K."/>
            <person name="Gasser R.B."/>
            <person name="Ma G."/>
            <person name="Wang T."/>
            <person name="Stroehlein A.J."/>
            <person name="Young N.D."/>
            <person name="Ang C.S."/>
            <person name="Fernando D.D."/>
            <person name="Lu H.C."/>
            <person name="Taylor S."/>
            <person name="Reynolds S.L."/>
            <person name="Mofiz E."/>
            <person name="Najaraj S.H."/>
            <person name="Gowda H."/>
            <person name="Madugundu A."/>
            <person name="Renuse S."/>
            <person name="Holt D."/>
            <person name="Pandey A."/>
            <person name="Papenfuss A.T."/>
            <person name="Fischer K."/>
        </authorList>
    </citation>
    <scope>NUCLEOTIDE SEQUENCE [LARGE SCALE GENOMIC DNA]</scope>
</reference>
<reference evidence="8" key="3">
    <citation type="submission" date="2022-06" db="UniProtKB">
        <authorList>
            <consortium name="EnsemblMetazoa"/>
        </authorList>
    </citation>
    <scope>IDENTIFICATION</scope>
</reference>
<feature type="transmembrane region" description="Helical" evidence="6">
    <location>
        <begin position="205"/>
        <end position="227"/>
    </location>
</feature>
<keyword evidence="3 6" id="KW-0812">Transmembrane</keyword>
<feature type="transmembrane region" description="Helical" evidence="6">
    <location>
        <begin position="24"/>
        <end position="51"/>
    </location>
</feature>
<protein>
    <recommendedName>
        <fullName evidence="6">Choline transporter-like protein</fullName>
    </recommendedName>
</protein>
<dbReference type="PANTHER" id="PTHR12385:SF12">
    <property type="entry name" value="CHOLINE TRANSPORTER-LIKE PROTEIN"/>
    <property type="match status" value="1"/>
</dbReference>
<gene>
    <name evidence="7" type="ORF">SSS_5645</name>
</gene>
<feature type="transmembrane region" description="Helical" evidence="6">
    <location>
        <begin position="71"/>
        <end position="92"/>
    </location>
</feature>
<dbReference type="EnsemblMetazoa" id="SSS_5645s_mrna">
    <property type="protein sequence ID" value="KAF7489658.1"/>
    <property type="gene ID" value="SSS_5645"/>
</dbReference>
<accession>A0A834VDF4</accession>
<evidence type="ECO:0000256" key="6">
    <source>
        <dbReference type="RuleBase" id="RU368066"/>
    </source>
</evidence>
<evidence type="ECO:0000313" key="7">
    <source>
        <dbReference type="EMBL" id="KAF7489658.1"/>
    </source>
</evidence>
<organism evidence="7">
    <name type="scientific">Sarcoptes scabiei</name>
    <name type="common">Itch mite</name>
    <name type="synonym">Acarus scabiei</name>
    <dbReference type="NCBI Taxonomy" id="52283"/>
    <lineage>
        <taxon>Eukaryota</taxon>
        <taxon>Metazoa</taxon>
        <taxon>Ecdysozoa</taxon>
        <taxon>Arthropoda</taxon>
        <taxon>Chelicerata</taxon>
        <taxon>Arachnida</taxon>
        <taxon>Acari</taxon>
        <taxon>Acariformes</taxon>
        <taxon>Sarcoptiformes</taxon>
        <taxon>Astigmata</taxon>
        <taxon>Psoroptidia</taxon>
        <taxon>Sarcoptoidea</taxon>
        <taxon>Sarcoptidae</taxon>
        <taxon>Sarcoptinae</taxon>
        <taxon>Sarcoptes</taxon>
    </lineage>
</organism>